<proteinExistence type="predicted"/>
<protein>
    <submittedName>
        <fullName evidence="2">DUF2232 domain-containing protein</fullName>
    </submittedName>
</protein>
<feature type="transmembrane region" description="Helical" evidence="1">
    <location>
        <begin position="72"/>
        <end position="91"/>
    </location>
</feature>
<feature type="transmembrane region" description="Helical" evidence="1">
    <location>
        <begin position="238"/>
        <end position="259"/>
    </location>
</feature>
<accession>A0A3L7A1L6</accession>
<gene>
    <name evidence="2" type="ORF">D9R14_20695</name>
</gene>
<name>A0A3L7A1L6_9HYPH</name>
<dbReference type="RefSeq" id="WP_121625261.1">
    <property type="nucleotide sequence ID" value="NZ_JACIIW010000002.1"/>
</dbReference>
<dbReference type="AlphaFoldDB" id="A0A3L7A1L6"/>
<dbReference type="Pfam" id="PF09991">
    <property type="entry name" value="DUF2232"/>
    <property type="match status" value="1"/>
</dbReference>
<keyword evidence="3" id="KW-1185">Reference proteome</keyword>
<feature type="transmembrane region" description="Helical" evidence="1">
    <location>
        <begin position="215"/>
        <end position="232"/>
    </location>
</feature>
<keyword evidence="1" id="KW-0812">Transmembrane</keyword>
<dbReference type="InterPro" id="IPR018710">
    <property type="entry name" value="DUF2232"/>
</dbReference>
<keyword evidence="1" id="KW-1133">Transmembrane helix</keyword>
<keyword evidence="1" id="KW-0472">Membrane</keyword>
<dbReference type="Proteomes" id="UP000269692">
    <property type="component" value="Unassembled WGS sequence"/>
</dbReference>
<feature type="transmembrane region" description="Helical" evidence="1">
    <location>
        <begin position="271"/>
        <end position="296"/>
    </location>
</feature>
<evidence type="ECO:0000313" key="2">
    <source>
        <dbReference type="EMBL" id="RLP73262.1"/>
    </source>
</evidence>
<feature type="transmembrane region" description="Helical" evidence="1">
    <location>
        <begin position="42"/>
        <end position="66"/>
    </location>
</feature>
<evidence type="ECO:0000256" key="1">
    <source>
        <dbReference type="SAM" id="Phobius"/>
    </source>
</evidence>
<comment type="caution">
    <text evidence="2">The sequence shown here is derived from an EMBL/GenBank/DDBJ whole genome shotgun (WGS) entry which is preliminary data.</text>
</comment>
<reference evidence="2 3" key="1">
    <citation type="submission" date="2018-10" db="EMBL/GenBank/DDBJ databases">
        <title>Xanthobacter tagetidis genome sequencing and assembly.</title>
        <authorList>
            <person name="Maclea K.S."/>
            <person name="Goen A.E."/>
            <person name="Fatima S.A."/>
        </authorList>
    </citation>
    <scope>NUCLEOTIDE SEQUENCE [LARGE SCALE GENOMIC DNA]</scope>
    <source>
        <strain evidence="2 3">ATCC 700314</strain>
    </source>
</reference>
<feature type="transmembrane region" description="Helical" evidence="1">
    <location>
        <begin position="103"/>
        <end position="128"/>
    </location>
</feature>
<dbReference type="OrthoDB" id="7335270at2"/>
<feature type="transmembrane region" description="Helical" evidence="1">
    <location>
        <begin position="6"/>
        <end position="35"/>
    </location>
</feature>
<evidence type="ECO:0000313" key="3">
    <source>
        <dbReference type="Proteomes" id="UP000269692"/>
    </source>
</evidence>
<organism evidence="2 3">
    <name type="scientific">Xanthobacter tagetidis</name>
    <dbReference type="NCBI Taxonomy" id="60216"/>
    <lineage>
        <taxon>Bacteria</taxon>
        <taxon>Pseudomonadati</taxon>
        <taxon>Pseudomonadota</taxon>
        <taxon>Alphaproteobacteria</taxon>
        <taxon>Hyphomicrobiales</taxon>
        <taxon>Xanthobacteraceae</taxon>
        <taxon>Xanthobacter</taxon>
    </lineage>
</organism>
<sequence>MGPLIVIAIAAGAASALLAAGVAAGSLMAVPLFYLAPLPVMIAGIAFSPWAALGAAIVAAGSLGFVFGHPLLIAYALGMGGPAFALSYAAMLAREEPAARDGVLWFPVGGLIGMAAGLATLAVLVALFSMSWSFEAYEASVISAFEALVGQGGQSALAGGTDTAAMGALLARLLPPMAGALSMVSQLACLYLAGKAALVSQRLTRPWPDLSAFRLPRGTPLALAAALLLTMAPSMLGLAASVAAATLILAFALAGFALVHALTRGHTARVLVLSGVWATSLMLGWPLLAMAALGLADALFDLRARVSTPKGPPAANDR</sequence>
<dbReference type="EMBL" id="RCTF01000023">
    <property type="protein sequence ID" value="RLP73262.1"/>
    <property type="molecule type" value="Genomic_DNA"/>
</dbReference>